<dbReference type="Pfam" id="PF23660">
    <property type="entry name" value="NOMO_8th"/>
    <property type="match status" value="1"/>
</dbReference>
<dbReference type="GO" id="GO:0030246">
    <property type="term" value="F:carbohydrate binding"/>
    <property type="evidence" value="ECO:0007669"/>
    <property type="project" value="InterPro"/>
</dbReference>
<keyword evidence="6 7" id="KW-0472">Membrane</keyword>
<evidence type="ECO:0000259" key="12">
    <source>
        <dbReference type="Pfam" id="PF23141"/>
    </source>
</evidence>
<comment type="subcellular location">
    <subcellularLocation>
        <location evidence="1">Endoplasmic reticulum membrane</location>
        <topology evidence="1">Single-pass type I membrane protein</topology>
    </subcellularLocation>
</comment>
<keyword evidence="2 7" id="KW-0812">Transmembrane</keyword>
<dbReference type="Pfam" id="PF23662">
    <property type="entry name" value="DUF7152"/>
    <property type="match status" value="1"/>
</dbReference>
<dbReference type="Pfam" id="PF22902">
    <property type="entry name" value="NOMO1-like_9th"/>
    <property type="match status" value="1"/>
</dbReference>
<proteinExistence type="predicted"/>
<feature type="transmembrane region" description="Helical" evidence="7">
    <location>
        <begin position="1144"/>
        <end position="1163"/>
    </location>
</feature>
<evidence type="ECO:0000259" key="16">
    <source>
        <dbReference type="Pfam" id="PF23660"/>
    </source>
</evidence>
<dbReference type="InterPro" id="IPR055074">
    <property type="entry name" value="NOMO1-3_2nd"/>
</dbReference>
<dbReference type="PANTHER" id="PTHR23303:SF14">
    <property type="entry name" value="BOS COMPLEX SUBUNIT NOMO1-RELATED"/>
    <property type="match status" value="1"/>
</dbReference>
<dbReference type="InterPro" id="IPR008969">
    <property type="entry name" value="CarboxyPept-like_regulatory"/>
</dbReference>
<evidence type="ECO:0000259" key="14">
    <source>
        <dbReference type="Pfam" id="PF23194"/>
    </source>
</evidence>
<feature type="signal peptide" evidence="8">
    <location>
        <begin position="1"/>
        <end position="23"/>
    </location>
</feature>
<evidence type="ECO:0000256" key="7">
    <source>
        <dbReference type="SAM" id="Phobius"/>
    </source>
</evidence>
<feature type="domain" description="NOMO third transthyretin-like" evidence="13">
    <location>
        <begin position="224"/>
        <end position="325"/>
    </location>
</feature>
<evidence type="ECO:0000259" key="17">
    <source>
        <dbReference type="Pfam" id="PF23662"/>
    </source>
</evidence>
<feature type="domain" description="NOMO eighth prealbumin-like" evidence="16">
    <location>
        <begin position="668"/>
        <end position="768"/>
    </location>
</feature>
<dbReference type="InterPro" id="IPR056319">
    <property type="entry name" value="NOMO_7th"/>
</dbReference>
<dbReference type="InterPro" id="IPR055576">
    <property type="entry name" value="DUF7152"/>
</dbReference>
<dbReference type="InterPro" id="IPR056190">
    <property type="entry name" value="NOMO_5th"/>
</dbReference>
<feature type="domain" description="NOMO-like ninth beta-sandwich" evidence="10">
    <location>
        <begin position="773"/>
        <end position="846"/>
    </location>
</feature>
<dbReference type="Pfam" id="PF23193">
    <property type="entry name" value="NOMO_3rd"/>
    <property type="match status" value="1"/>
</dbReference>
<evidence type="ECO:0000313" key="18">
    <source>
        <dbReference type="EnsemblPlants" id="Kaladp0809s0121.1.v1.1"/>
    </source>
</evidence>
<evidence type="ECO:0000256" key="3">
    <source>
        <dbReference type="ARBA" id="ARBA00022729"/>
    </source>
</evidence>
<reference evidence="18" key="1">
    <citation type="submission" date="2021-01" db="UniProtKB">
        <authorList>
            <consortium name="EnsemblPlants"/>
        </authorList>
    </citation>
    <scope>IDENTIFICATION</scope>
</reference>
<evidence type="ECO:0000256" key="5">
    <source>
        <dbReference type="ARBA" id="ARBA00022989"/>
    </source>
</evidence>
<evidence type="ECO:0000313" key="19">
    <source>
        <dbReference type="Proteomes" id="UP000594263"/>
    </source>
</evidence>
<feature type="domain" description="NOMO seventh transthyretin-like" evidence="12">
    <location>
        <begin position="594"/>
        <end position="665"/>
    </location>
</feature>
<dbReference type="GO" id="GO:0005789">
    <property type="term" value="C:endoplasmic reticulum membrane"/>
    <property type="evidence" value="ECO:0007669"/>
    <property type="project" value="UniProtKB-SubCell"/>
</dbReference>
<feature type="domain" description="NOMO second beta-sandwich" evidence="11">
    <location>
        <begin position="124"/>
        <end position="219"/>
    </location>
</feature>
<dbReference type="EnsemblPlants" id="Kaladp0809s0121.1.v1.1">
    <property type="protein sequence ID" value="Kaladp0809s0121.1.v1.1"/>
    <property type="gene ID" value="Kaladp0809s0121.v1.1"/>
</dbReference>
<feature type="domain" description="NOMO sixth transthyretin-like" evidence="15">
    <location>
        <begin position="496"/>
        <end position="572"/>
    </location>
</feature>
<dbReference type="SUPFAM" id="SSF49478">
    <property type="entry name" value="Cna protein B-type domain"/>
    <property type="match status" value="1"/>
</dbReference>
<evidence type="ECO:0008006" key="20">
    <source>
        <dbReference type="Google" id="ProtNLM"/>
    </source>
</evidence>
<dbReference type="Pfam" id="PF23141">
    <property type="entry name" value="Ig_NOMO"/>
    <property type="match status" value="1"/>
</dbReference>
<dbReference type="InterPro" id="IPR055073">
    <property type="entry name" value="NOMO1-like_9th"/>
</dbReference>
<evidence type="ECO:0000256" key="1">
    <source>
        <dbReference type="ARBA" id="ARBA00004115"/>
    </source>
</evidence>
<evidence type="ECO:0000259" key="15">
    <source>
        <dbReference type="Pfam" id="PF23196"/>
    </source>
</evidence>
<keyword evidence="19" id="KW-1185">Reference proteome</keyword>
<keyword evidence="3 8" id="KW-0732">Signal</keyword>
<dbReference type="Gramene" id="Kaladp0809s0121.1.v1.1">
    <property type="protein sequence ID" value="Kaladp0809s0121.1.v1.1"/>
    <property type="gene ID" value="Kaladp0809s0121.v1.1"/>
</dbReference>
<evidence type="ECO:0000259" key="9">
    <source>
        <dbReference type="Pfam" id="PF22898"/>
    </source>
</evidence>
<dbReference type="GO" id="GO:0003729">
    <property type="term" value="F:mRNA binding"/>
    <property type="evidence" value="ECO:0007669"/>
    <property type="project" value="EnsemblPlants"/>
</dbReference>
<feature type="domain" description="NOMO-like N-terminal beta-sandwich" evidence="9">
    <location>
        <begin position="46"/>
        <end position="122"/>
    </location>
</feature>
<dbReference type="InterPro" id="IPR056188">
    <property type="entry name" value="NOMO_6th"/>
</dbReference>
<dbReference type="PANTHER" id="PTHR23303">
    <property type="entry name" value="CARBOXYPEPTIDASE REGULATORY REGION-CONTAINING"/>
    <property type="match status" value="1"/>
</dbReference>
<organism evidence="18 19">
    <name type="scientific">Kalanchoe fedtschenkoi</name>
    <name type="common">Lavender scallops</name>
    <name type="synonym">South American air plant</name>
    <dbReference type="NCBI Taxonomy" id="63787"/>
    <lineage>
        <taxon>Eukaryota</taxon>
        <taxon>Viridiplantae</taxon>
        <taxon>Streptophyta</taxon>
        <taxon>Embryophyta</taxon>
        <taxon>Tracheophyta</taxon>
        <taxon>Spermatophyta</taxon>
        <taxon>Magnoliopsida</taxon>
        <taxon>eudicotyledons</taxon>
        <taxon>Gunneridae</taxon>
        <taxon>Pentapetalae</taxon>
        <taxon>Saxifragales</taxon>
        <taxon>Crassulaceae</taxon>
        <taxon>Kalanchoe</taxon>
    </lineage>
</organism>
<name>A0A7N0VHC4_KALFE</name>
<dbReference type="AlphaFoldDB" id="A0A7N0VHC4"/>
<dbReference type="Gene3D" id="2.60.40.1120">
    <property type="entry name" value="Carboxypeptidase-like, regulatory domain"/>
    <property type="match status" value="2"/>
</dbReference>
<feature type="domain" description="DUF7152" evidence="17">
    <location>
        <begin position="1036"/>
        <end position="1134"/>
    </location>
</feature>
<dbReference type="Pfam" id="PF13620">
    <property type="entry name" value="CarboxypepD_reg"/>
    <property type="match status" value="1"/>
</dbReference>
<keyword evidence="5 7" id="KW-1133">Transmembrane helix</keyword>
<evidence type="ECO:0000256" key="8">
    <source>
        <dbReference type="SAM" id="SignalP"/>
    </source>
</evidence>
<accession>A0A7N0VHC4</accession>
<dbReference type="InterPro" id="IPR056187">
    <property type="entry name" value="NOMO_8th"/>
</dbReference>
<dbReference type="SUPFAM" id="SSF49464">
    <property type="entry name" value="Carboxypeptidase regulatory domain-like"/>
    <property type="match status" value="1"/>
</dbReference>
<evidence type="ECO:0000259" key="13">
    <source>
        <dbReference type="Pfam" id="PF23193"/>
    </source>
</evidence>
<evidence type="ECO:0000256" key="6">
    <source>
        <dbReference type="ARBA" id="ARBA00023136"/>
    </source>
</evidence>
<dbReference type="InterPro" id="IPR055075">
    <property type="entry name" value="NOMO-like_N"/>
</dbReference>
<dbReference type="InterPro" id="IPR056189">
    <property type="entry name" value="NOMO_3rd"/>
</dbReference>
<evidence type="ECO:0000259" key="10">
    <source>
        <dbReference type="Pfam" id="PF22902"/>
    </source>
</evidence>
<dbReference type="SUPFAM" id="SSF49452">
    <property type="entry name" value="Starch-binding domain-like"/>
    <property type="match status" value="1"/>
</dbReference>
<evidence type="ECO:0000256" key="4">
    <source>
        <dbReference type="ARBA" id="ARBA00022824"/>
    </source>
</evidence>
<dbReference type="Pfam" id="PF23194">
    <property type="entry name" value="NOMO_5th"/>
    <property type="match status" value="1"/>
</dbReference>
<protein>
    <recommendedName>
        <fullName evidence="20">Carbohydrate-binding-like fold protein</fullName>
    </recommendedName>
</protein>
<evidence type="ECO:0000259" key="11">
    <source>
        <dbReference type="Pfam" id="PF22904"/>
    </source>
</evidence>
<keyword evidence="4" id="KW-0256">Endoplasmic reticulum</keyword>
<feature type="domain" description="NOMO fifth transthyretin-like" evidence="14">
    <location>
        <begin position="408"/>
        <end position="489"/>
    </location>
</feature>
<evidence type="ECO:0000256" key="2">
    <source>
        <dbReference type="ARBA" id="ARBA00022692"/>
    </source>
</evidence>
<dbReference type="InterPro" id="IPR013784">
    <property type="entry name" value="Carb-bd-like_fold"/>
</dbReference>
<dbReference type="Pfam" id="PF22898">
    <property type="entry name" value="NOMO1-like_1st"/>
    <property type="match status" value="1"/>
</dbReference>
<dbReference type="FunFam" id="2.60.40.10:FF:001746">
    <property type="entry name" value="Carbohydrate-binding-like fold"/>
    <property type="match status" value="1"/>
</dbReference>
<dbReference type="Proteomes" id="UP000594263">
    <property type="component" value="Unplaced"/>
</dbReference>
<dbReference type="Pfam" id="PF22904">
    <property type="entry name" value="NOMO1-like_2nd"/>
    <property type="match status" value="1"/>
</dbReference>
<dbReference type="OMA" id="FVFKGFG"/>
<dbReference type="Pfam" id="PF23196">
    <property type="entry name" value="NOMO_6th"/>
    <property type="match status" value="1"/>
</dbReference>
<dbReference type="InterPro" id="IPR051417">
    <property type="entry name" value="SDr/BOS_complex"/>
</dbReference>
<feature type="chain" id="PRO_5029504595" description="Carbohydrate-binding-like fold protein" evidence="8">
    <location>
        <begin position="24"/>
        <end position="1189"/>
    </location>
</feature>
<sequence length="1189" mass="131093">MATPDRRLFLVFIFCLTASTVTANTVPGCGGFVQASSALIKSRKPSDPKLDYSHITVELRTLDGLVKDRTQCAPNGYYFIPVYDKGSFLIHIKGPNGWSWDPQEVPVNVDHNGCNADEDINFQFTGFSLSGRVIGAVGGESCPAKNGGPSNVNVELLFPNGDLVSSVSTSSTGKYMFTNVVPGKYKLRASHAELDVEAKDSTEVELGFGNGEVDDIFFVSGYEVRGFVVAQGNPILGVDVFLYSEDVSEVECPIDTGSAHGQKKALCRSVSDADGIFKFKSLPCGTYELVPYYKGENTVFDVSPPSISVTVEHHHVTIPQKFQVTGFSIGGRVVDGNGEGVDGAAVLVDGRERSITDNNGYYKLDQVTSSRYTIEATKEHYKFSILKEFLVLPNMASVPDIHAISYNVCGEIRTVSSAYKAKVALTHGPENVKPQVKHTDERGNFCFEVPSGEYRLSALAVASENAPELLFSPPYVDVTVKSPLLNVQFSQALVNIHGTVACKDDCGSSVSVSLISKADTKDEEISTVGLTDHSNTFTFSDVYPGKYKLEVKHVSPEAALSTEDNWCWRQSSVLIDVGAEDVQGIEFVQQGYRFNIISSHDVGVKMFQSNDSPFDLQIKKGSQQICLENPGAYELQFVDSCIFFGSSSINIDTLRPMLIDLTAEKYRVQGEIHIDSSSFNNVFELPETILVDILNEGGAIVESTEAKPVPNERDQITSVYAYSFWSDPGKKYVIVPRDSRNMKKKILFYPRQNNVSVVNDGCQGHQPFLGRLGLYIEGSVSPPISGVHIKILSAGDSLISLLRTGEIALETETDNDGFFISGPLYDDVNYNVEASKPGYYLKPLGQFKFACQKLGQINVSIYSEEANEVFPPALLSLSGEHGYRNNSISKAGGVHLFDNLFPGSFYLRPLLKEYAFSPPAQEIELSSGESREVTFQAIRVAYSATGTVTLVSGQPKVVQVEARSESEGYYEETTTDEFGNYRLRGLYPNTTYSIKVVKKDDSDSSSIERASPEYVVVEVGWEDIRGLDFLVFDEPEMTILSGHVEGDMISHIQPNLRVEIRSASDPSKVESVFPLPLSNFFQVKDLPRGRYILQLRHGAPSSTHKFESELITVNLEKHVQQHVGPLRYKLIEDYQKQELTAAPVYPLVLGVSLIVLLVGMPRLKDLYQSSMMMAKKELPRKPTLRKKTY</sequence>